<reference evidence="1 2" key="1">
    <citation type="journal article" date="2019" name="Commun. Biol.">
        <title>The bagworm genome reveals a unique fibroin gene that provides high tensile strength.</title>
        <authorList>
            <person name="Kono N."/>
            <person name="Nakamura H."/>
            <person name="Ohtoshi R."/>
            <person name="Tomita M."/>
            <person name="Numata K."/>
            <person name="Arakawa K."/>
        </authorList>
    </citation>
    <scope>NUCLEOTIDE SEQUENCE [LARGE SCALE GENOMIC DNA]</scope>
</reference>
<name>A0A4C1ZNE0_EUMVA</name>
<dbReference type="AlphaFoldDB" id="A0A4C1ZNE0"/>
<proteinExistence type="predicted"/>
<accession>A0A4C1ZNE0</accession>
<evidence type="ECO:0000313" key="1">
    <source>
        <dbReference type="EMBL" id="GBP88409.1"/>
    </source>
</evidence>
<dbReference type="Proteomes" id="UP000299102">
    <property type="component" value="Unassembled WGS sequence"/>
</dbReference>
<keyword evidence="2" id="KW-1185">Reference proteome</keyword>
<comment type="caution">
    <text evidence="1">The sequence shown here is derived from an EMBL/GenBank/DDBJ whole genome shotgun (WGS) entry which is preliminary data.</text>
</comment>
<organism evidence="1 2">
    <name type="scientific">Eumeta variegata</name>
    <name type="common">Bagworm moth</name>
    <name type="synonym">Eumeta japonica</name>
    <dbReference type="NCBI Taxonomy" id="151549"/>
    <lineage>
        <taxon>Eukaryota</taxon>
        <taxon>Metazoa</taxon>
        <taxon>Ecdysozoa</taxon>
        <taxon>Arthropoda</taxon>
        <taxon>Hexapoda</taxon>
        <taxon>Insecta</taxon>
        <taxon>Pterygota</taxon>
        <taxon>Neoptera</taxon>
        <taxon>Endopterygota</taxon>
        <taxon>Lepidoptera</taxon>
        <taxon>Glossata</taxon>
        <taxon>Ditrysia</taxon>
        <taxon>Tineoidea</taxon>
        <taxon>Psychidae</taxon>
        <taxon>Oiketicinae</taxon>
        <taxon>Eumeta</taxon>
    </lineage>
</organism>
<dbReference type="EMBL" id="BGZK01001930">
    <property type="protein sequence ID" value="GBP88409.1"/>
    <property type="molecule type" value="Genomic_DNA"/>
</dbReference>
<sequence>MSDVSVKCVICGEETCEKIQNFTPETLKKCKIILEYRKGKPVRRRSSNAYKKVEISDETYVNHQNLLNSPELSIPGTSTTTQAAYTAIDDTYVCPEDILRRLDLNTAVAFDNFDRFAETLNGKDTFHDTVGIIFQNIVQNEDIIPVIPSSTSKIANITLNETVLNNISESPLPTPRTRKRRAFEEITFDMRPFTKKLKITWNQFDISALNKNPLNLTTTKELDVLWMLSHKLNIADIPMWVGYHSKNVIDKCAFKRRKTNYHPAPYSIASHTSDGRLPKRQSGRLAATFTPLRIKDTFFLRRSPLKPPLSRLLLLFARTDTVCFVP</sequence>
<protein>
    <submittedName>
        <fullName evidence="1">Uncharacterized protein</fullName>
    </submittedName>
</protein>
<dbReference type="OrthoDB" id="7492189at2759"/>
<gene>
    <name evidence="1" type="ORF">EVAR_71174_1</name>
</gene>
<evidence type="ECO:0000313" key="2">
    <source>
        <dbReference type="Proteomes" id="UP000299102"/>
    </source>
</evidence>